<dbReference type="InterPro" id="IPR003838">
    <property type="entry name" value="ABC3_permease_C"/>
</dbReference>
<accession>A0A4S8P9L2</accession>
<keyword evidence="4 6" id="KW-1133">Transmembrane helix</keyword>
<feature type="transmembrane region" description="Helical" evidence="6">
    <location>
        <begin position="445"/>
        <end position="466"/>
    </location>
</feature>
<keyword evidence="3 6" id="KW-0812">Transmembrane</keyword>
<evidence type="ECO:0000256" key="1">
    <source>
        <dbReference type="ARBA" id="ARBA00004651"/>
    </source>
</evidence>
<feature type="transmembrane region" description="Helical" evidence="6">
    <location>
        <begin position="253"/>
        <end position="282"/>
    </location>
</feature>
<dbReference type="PANTHER" id="PTHR30287:SF2">
    <property type="entry name" value="BLL1001 PROTEIN"/>
    <property type="match status" value="1"/>
</dbReference>
<name>A0A4S8P9L2_9ACTN</name>
<evidence type="ECO:0000259" key="7">
    <source>
        <dbReference type="Pfam" id="PF02687"/>
    </source>
</evidence>
<dbReference type="PANTHER" id="PTHR30287">
    <property type="entry name" value="MEMBRANE COMPONENT OF PREDICTED ABC SUPERFAMILY METABOLITE UPTAKE TRANSPORTER"/>
    <property type="match status" value="1"/>
</dbReference>
<comment type="caution">
    <text evidence="8">The sequence shown here is derived from an EMBL/GenBank/DDBJ whole genome shotgun (WGS) entry which is preliminary data.</text>
</comment>
<dbReference type="GO" id="GO:0005886">
    <property type="term" value="C:plasma membrane"/>
    <property type="evidence" value="ECO:0007669"/>
    <property type="project" value="UniProtKB-SubCell"/>
</dbReference>
<feature type="transmembrane region" description="Helical" evidence="6">
    <location>
        <begin position="666"/>
        <end position="686"/>
    </location>
</feature>
<evidence type="ECO:0000313" key="8">
    <source>
        <dbReference type="EMBL" id="THV24634.1"/>
    </source>
</evidence>
<dbReference type="AlphaFoldDB" id="A0A4S8P9L2"/>
<evidence type="ECO:0000256" key="6">
    <source>
        <dbReference type="SAM" id="Phobius"/>
    </source>
</evidence>
<feature type="transmembrane region" description="Helical" evidence="6">
    <location>
        <begin position="355"/>
        <end position="378"/>
    </location>
</feature>
<dbReference type="EMBL" id="STGX01000017">
    <property type="protein sequence ID" value="THV24634.1"/>
    <property type="molecule type" value="Genomic_DNA"/>
</dbReference>
<dbReference type="RefSeq" id="WP_136531603.1">
    <property type="nucleotide sequence ID" value="NZ_STGX01000017.1"/>
</dbReference>
<keyword evidence="5 6" id="KW-0472">Membrane</keyword>
<feature type="transmembrane region" description="Helical" evidence="6">
    <location>
        <begin position="20"/>
        <end position="42"/>
    </location>
</feature>
<proteinExistence type="predicted"/>
<dbReference type="InterPro" id="IPR038766">
    <property type="entry name" value="Membrane_comp_ABC_pdt"/>
</dbReference>
<dbReference type="Pfam" id="PF02687">
    <property type="entry name" value="FtsX"/>
    <property type="match status" value="2"/>
</dbReference>
<evidence type="ECO:0000256" key="5">
    <source>
        <dbReference type="ARBA" id="ARBA00023136"/>
    </source>
</evidence>
<keyword evidence="9" id="KW-1185">Reference proteome</keyword>
<feature type="domain" description="ABC3 transporter permease C-terminal" evidence="7">
    <location>
        <begin position="270"/>
        <end position="376"/>
    </location>
</feature>
<feature type="domain" description="ABC3 transporter permease C-terminal" evidence="7">
    <location>
        <begin position="670"/>
        <end position="789"/>
    </location>
</feature>
<keyword evidence="2" id="KW-1003">Cell membrane</keyword>
<dbReference type="OrthoDB" id="9766372at2"/>
<evidence type="ECO:0000256" key="2">
    <source>
        <dbReference type="ARBA" id="ARBA00022475"/>
    </source>
</evidence>
<feature type="transmembrane region" description="Helical" evidence="6">
    <location>
        <begin position="762"/>
        <end position="785"/>
    </location>
</feature>
<feature type="transmembrane region" description="Helical" evidence="6">
    <location>
        <begin position="718"/>
        <end position="742"/>
    </location>
</feature>
<reference evidence="8 9" key="1">
    <citation type="journal article" date="2018" name="Int. J. Syst. Evol. Microbiol.">
        <title>Glycomyces paridis sp. nov., isolated from the medicinal plant Paris polyphylla.</title>
        <authorList>
            <person name="Fang X.M."/>
            <person name="Bai J.L."/>
            <person name="Su J."/>
            <person name="Zhao L.L."/>
            <person name="Liu H.Y."/>
            <person name="Ma B.P."/>
            <person name="Zhang Y.Q."/>
            <person name="Yu L.Y."/>
        </authorList>
    </citation>
    <scope>NUCLEOTIDE SEQUENCE [LARGE SCALE GENOMIC DNA]</scope>
    <source>
        <strain evidence="8 9">CPCC 204357</strain>
    </source>
</reference>
<feature type="transmembrane region" description="Helical" evidence="6">
    <location>
        <begin position="322"/>
        <end position="343"/>
    </location>
</feature>
<sequence length="798" mass="86266">MRDSIRFRYTYNDLTKNKGVNLALIVILVLSAFLMATGSMVIERTLSSMGEFFDEAAPPHFLQMHKGEYDPAELERFASEHPEVEEWLIEEMLGYDSAAIAWERPSTGEGGDLSESLIDNLFVTQNQDFDFLLDEDGAKPEPGAGEVYPPVAYEHQFGLESGDLLRVQTAEGLQELRVAGFVRDSQMASSLSQSTRFLISEEDFAAMSAAGGAIPEIIVEYRLTDTSLAQSLQTAYESDEAMPKNGESVTYDLLLIINAISNGLVAAALMFASLLLVAIALLNARFVIRGTLEDEVRQIGAMKAIGLPNRAISGLYLAKYRAMTLIACVVGGALSIAAVQVLTRTLQADYGTADIDLLTVLVPVAALVLVYVFVLSICRRIFGKIRKIEVVNALVHGSTLDDRQTARRAKREAKRVRRTSLASYRGANLNRRLAMLDLRAEARQWVLIPIVMFLAAVLMTLPVNLLSTFSDPAFVTFMGSPESDLRADLGFAEDVDAVHADLLAAMDADERLENVRAYASVLYETEGEEGWEVLRVDVGDYSDAGMPYTEGGPPETGEIALSVLNAAKYDLAAGDEIRVRQDGETTNLTVSGVYQDITGGGLSAKLQGEVDSDASSYTVFADAAEGTDTADLVAEYTEAFPSAKVTPMREFMEQTLSYLTEAIRSAAAVTFVFGLGVALVITSLFLKLRLARDRQKMGMLSAVGFSTNELITQVRGKALVAVVAGTVLGSVFAATGGEGLAGSLLSMAGLGLVDLEFLPNPWISYIAYPALLITAGYLGAVFLTARLRGADKSSWLRG</sequence>
<dbReference type="Proteomes" id="UP000305792">
    <property type="component" value="Unassembled WGS sequence"/>
</dbReference>
<comment type="subcellular location">
    <subcellularLocation>
        <location evidence="1">Cell membrane</location>
        <topology evidence="1">Multi-pass membrane protein</topology>
    </subcellularLocation>
</comment>
<organism evidence="8 9">
    <name type="scientific">Glycomyces paridis</name>
    <dbReference type="NCBI Taxonomy" id="2126555"/>
    <lineage>
        <taxon>Bacteria</taxon>
        <taxon>Bacillati</taxon>
        <taxon>Actinomycetota</taxon>
        <taxon>Actinomycetes</taxon>
        <taxon>Glycomycetales</taxon>
        <taxon>Glycomycetaceae</taxon>
        <taxon>Glycomyces</taxon>
    </lineage>
</organism>
<evidence type="ECO:0000256" key="3">
    <source>
        <dbReference type="ARBA" id="ARBA00022692"/>
    </source>
</evidence>
<evidence type="ECO:0000256" key="4">
    <source>
        <dbReference type="ARBA" id="ARBA00022989"/>
    </source>
</evidence>
<protein>
    <submittedName>
        <fullName evidence="8">ABC transporter permease</fullName>
    </submittedName>
</protein>
<evidence type="ECO:0000313" key="9">
    <source>
        <dbReference type="Proteomes" id="UP000305792"/>
    </source>
</evidence>
<gene>
    <name evidence="8" type="ORF">E9998_20665</name>
</gene>